<name>A0A110BGS4_9CORY</name>
<proteinExistence type="predicted"/>
<reference evidence="3" key="1">
    <citation type="submission" date="2015-11" db="EMBL/GenBank/DDBJ databases">
        <authorList>
            <person name="Dugat-Bony E."/>
        </authorList>
    </citation>
    <scope>NUCLEOTIDE SEQUENCE [LARGE SCALE GENOMIC DNA]</scope>
    <source>
        <strain evidence="3">Mu292</strain>
    </source>
</reference>
<dbReference type="EMBL" id="FAUH01000038">
    <property type="protein sequence ID" value="CUU67574.1"/>
    <property type="molecule type" value="Genomic_DNA"/>
</dbReference>
<keyword evidence="1" id="KW-0472">Membrane</keyword>
<gene>
    <name evidence="2" type="ORF">CVAR292_02941</name>
</gene>
<dbReference type="AlphaFoldDB" id="A0A110BGS4"/>
<keyword evidence="1" id="KW-0812">Transmembrane</keyword>
<organism evidence="2 3">
    <name type="scientific">Corynebacterium variabile</name>
    <dbReference type="NCBI Taxonomy" id="1727"/>
    <lineage>
        <taxon>Bacteria</taxon>
        <taxon>Bacillati</taxon>
        <taxon>Actinomycetota</taxon>
        <taxon>Actinomycetes</taxon>
        <taxon>Mycobacteriales</taxon>
        <taxon>Corynebacteriaceae</taxon>
        <taxon>Corynebacterium</taxon>
    </lineage>
</organism>
<dbReference type="Proteomes" id="UP000182498">
    <property type="component" value="Unassembled WGS sequence"/>
</dbReference>
<sequence length="88" mass="9504">MTQTHQTSFRSTPWYAALCAVVFYLITYVTLAVVFRTVQLDFMVMSIVPGALGYILARVFGVKANTTLIAVPVVSIALGVVATLFSAT</sequence>
<keyword evidence="1" id="KW-1133">Transmembrane helix</keyword>
<feature type="transmembrane region" description="Helical" evidence="1">
    <location>
        <begin position="14"/>
        <end position="35"/>
    </location>
</feature>
<evidence type="ECO:0000313" key="2">
    <source>
        <dbReference type="EMBL" id="CUU67574.1"/>
    </source>
</evidence>
<dbReference type="RefSeq" id="WP_041629987.1">
    <property type="nucleotide sequence ID" value="NZ_FAUH01000038.1"/>
</dbReference>
<feature type="transmembrane region" description="Helical" evidence="1">
    <location>
        <begin position="67"/>
        <end position="87"/>
    </location>
</feature>
<evidence type="ECO:0000313" key="3">
    <source>
        <dbReference type="Proteomes" id="UP000182498"/>
    </source>
</evidence>
<accession>A0A110BGS4</accession>
<evidence type="ECO:0000256" key="1">
    <source>
        <dbReference type="SAM" id="Phobius"/>
    </source>
</evidence>
<feature type="transmembrane region" description="Helical" evidence="1">
    <location>
        <begin position="42"/>
        <end position="61"/>
    </location>
</feature>
<protein>
    <submittedName>
        <fullName evidence="2">Uncharacterized protein</fullName>
    </submittedName>
</protein>
<keyword evidence="3" id="KW-1185">Reference proteome</keyword>